<dbReference type="GO" id="GO:0030424">
    <property type="term" value="C:axon"/>
    <property type="evidence" value="ECO:0007669"/>
    <property type="project" value="TreeGrafter"/>
</dbReference>
<dbReference type="GO" id="GO:0043025">
    <property type="term" value="C:neuronal cell body"/>
    <property type="evidence" value="ECO:0007669"/>
    <property type="project" value="TreeGrafter"/>
</dbReference>
<feature type="transmembrane region" description="Helical" evidence="1">
    <location>
        <begin position="368"/>
        <end position="389"/>
    </location>
</feature>
<feature type="transmembrane region" description="Helical" evidence="1">
    <location>
        <begin position="212"/>
        <end position="234"/>
    </location>
</feature>
<feature type="transmembrane region" description="Helical" evidence="1">
    <location>
        <begin position="434"/>
        <end position="458"/>
    </location>
</feature>
<dbReference type="OMA" id="CTITALM"/>
<gene>
    <name evidence="3" type="primary">LOC106074741</name>
</gene>
<feature type="transmembrane region" description="Helical" evidence="1">
    <location>
        <begin position="126"/>
        <end position="144"/>
    </location>
</feature>
<proteinExistence type="predicted"/>
<protein>
    <submittedName>
        <fullName evidence="3">Uncharacterized protein LOC106074741 isoform X1</fullName>
    </submittedName>
</protein>
<keyword evidence="1" id="KW-0812">Transmembrane</keyword>
<keyword evidence="1" id="KW-0472">Membrane</keyword>
<reference evidence="3" key="1">
    <citation type="submission" date="2025-08" db="UniProtKB">
        <authorList>
            <consortium name="RefSeq"/>
        </authorList>
    </citation>
    <scope>IDENTIFICATION</scope>
</reference>
<accession>A0A9W3A119</accession>
<keyword evidence="2" id="KW-1185">Reference proteome</keyword>
<dbReference type="PANTHER" id="PTHR21143">
    <property type="entry name" value="INVERTEBRATE GUSTATORY RECEPTOR"/>
    <property type="match status" value="1"/>
</dbReference>
<sequence>MFVSTVAPVVDTAHGDSDLDIRSSTPHEDVSERDCKFKNSGIYKVIRYPVLLMNFCGIYVPSCCVCQVNRKLSQSKSHFDPECPDFSIKTLIYVKSVDGRPEQAKVVRGQQCPNMDGRKWSLVKKVTTAVMFLVNISNTIRYVFILKYTSSDVNAYVFSVTSYFILSFYFYLLAAGSHANYAHFSAYIAALSGYDRTYILKCDFLRQARKQLWMFCAGLAFQFVQSVLLVYGMVELFDGFSVQLWPFSFVDNDWRVAIGLFCGVAVFFASGNVYGTHLFRTVVTSMLRIEFVHLAKEFRELLSRPIDRNNEEAFDKLLRKFQEVCRLRDKSYHVIKHTVASSYFFSVPLVCFVLYGLVSGALQLDQMLILAFNIAMAVVILIHTTWSLASLNSEATSVSQCLYQGHLDSFSKSLFQKAVLLTNMITTNNMGMTVYGLFVVDWSTFLMVFGTMLTYAVVVIQFQTGTPVCHCHTNMTS</sequence>
<evidence type="ECO:0000313" key="2">
    <source>
        <dbReference type="Proteomes" id="UP001165740"/>
    </source>
</evidence>
<keyword evidence="1" id="KW-1133">Transmembrane helix</keyword>
<dbReference type="RefSeq" id="XP_055880873.1">
    <property type="nucleotide sequence ID" value="XM_056024898.1"/>
</dbReference>
<name>A0A9W3A119_BIOGL</name>
<feature type="transmembrane region" description="Helical" evidence="1">
    <location>
        <begin position="254"/>
        <end position="279"/>
    </location>
</feature>
<dbReference type="GO" id="GO:0030425">
    <property type="term" value="C:dendrite"/>
    <property type="evidence" value="ECO:0007669"/>
    <property type="project" value="TreeGrafter"/>
</dbReference>
<evidence type="ECO:0000313" key="3">
    <source>
        <dbReference type="RefSeq" id="XP_055880873.1"/>
    </source>
</evidence>
<dbReference type="AlphaFoldDB" id="A0A9W3A119"/>
<dbReference type="PANTHER" id="PTHR21143:SF121">
    <property type="entry name" value="GUSTATORY AND ODORANT RECEPTOR 21A"/>
    <property type="match status" value="1"/>
</dbReference>
<evidence type="ECO:0000256" key="1">
    <source>
        <dbReference type="SAM" id="Phobius"/>
    </source>
</evidence>
<dbReference type="Proteomes" id="UP001165740">
    <property type="component" value="Chromosome 3"/>
</dbReference>
<dbReference type="GeneID" id="106074741"/>
<dbReference type="OrthoDB" id="6120369at2759"/>
<organism evidence="2 3">
    <name type="scientific">Biomphalaria glabrata</name>
    <name type="common">Bloodfluke planorb</name>
    <name type="synonym">Freshwater snail</name>
    <dbReference type="NCBI Taxonomy" id="6526"/>
    <lineage>
        <taxon>Eukaryota</taxon>
        <taxon>Metazoa</taxon>
        <taxon>Spiralia</taxon>
        <taxon>Lophotrochozoa</taxon>
        <taxon>Mollusca</taxon>
        <taxon>Gastropoda</taxon>
        <taxon>Heterobranchia</taxon>
        <taxon>Euthyneura</taxon>
        <taxon>Panpulmonata</taxon>
        <taxon>Hygrophila</taxon>
        <taxon>Lymnaeoidea</taxon>
        <taxon>Planorbidae</taxon>
        <taxon>Biomphalaria</taxon>
    </lineage>
</organism>
<feature type="transmembrane region" description="Helical" evidence="1">
    <location>
        <begin position="343"/>
        <end position="362"/>
    </location>
</feature>
<feature type="transmembrane region" description="Helical" evidence="1">
    <location>
        <begin position="156"/>
        <end position="174"/>
    </location>
</feature>